<dbReference type="SUPFAM" id="SSF160574">
    <property type="entry name" value="BT0923-like"/>
    <property type="match status" value="1"/>
</dbReference>
<evidence type="ECO:0008006" key="3">
    <source>
        <dbReference type="Google" id="ProtNLM"/>
    </source>
</evidence>
<evidence type="ECO:0000313" key="2">
    <source>
        <dbReference type="EMBL" id="XDU94358.1"/>
    </source>
</evidence>
<name>A0AB39VZY9_9FLAO</name>
<proteinExistence type="predicted"/>
<reference evidence="2" key="1">
    <citation type="submission" date="2024-07" db="EMBL/GenBank/DDBJ databases">
        <authorList>
            <person name="Biller S.J."/>
        </authorList>
    </citation>
    <scope>NUCLEOTIDE SEQUENCE</scope>
    <source>
        <strain evidence="2">WC2409</strain>
    </source>
</reference>
<gene>
    <name evidence="2" type="ORF">AB3G34_10660</name>
</gene>
<sequence>MKSFIIMLLFMGLTFSVYSQDKMKQDAEQGKVNVEELPAVVIKRIGSDFSVYIPDNHPDQDVRNMEQKFIAYDIGKDYEGFENYLVLMETKNGSLSATYDEKGKLVRVVENYQNVRLPNEVVYSIYKAYPGWNIVNDKYLYSQEAGDIVKKQYNLKIEKGDKKMKLLVRSNGEILKAK</sequence>
<feature type="signal peptide" evidence="1">
    <location>
        <begin position="1"/>
        <end position="19"/>
    </location>
</feature>
<dbReference type="Gene3D" id="3.10.450.360">
    <property type="match status" value="1"/>
</dbReference>
<dbReference type="RefSeq" id="WP_369752431.1">
    <property type="nucleotide sequence ID" value="NZ_CP165625.1"/>
</dbReference>
<protein>
    <recommendedName>
        <fullName evidence="3">Nicotinate-nucleotide adenylyltransferase</fullName>
    </recommendedName>
</protein>
<dbReference type="EMBL" id="CP165625">
    <property type="protein sequence ID" value="XDU94358.1"/>
    <property type="molecule type" value="Genomic_DNA"/>
</dbReference>
<organism evidence="2">
    <name type="scientific">Flavobacterium sp. WC2409</name>
    <dbReference type="NCBI Taxonomy" id="3234139"/>
    <lineage>
        <taxon>Bacteria</taxon>
        <taxon>Pseudomonadati</taxon>
        <taxon>Bacteroidota</taxon>
        <taxon>Flavobacteriia</taxon>
        <taxon>Flavobacteriales</taxon>
        <taxon>Flavobacteriaceae</taxon>
        <taxon>Flavobacterium</taxon>
    </lineage>
</organism>
<dbReference type="AlphaFoldDB" id="A0AB39VZY9"/>
<evidence type="ECO:0000256" key="1">
    <source>
        <dbReference type="SAM" id="SignalP"/>
    </source>
</evidence>
<keyword evidence="1" id="KW-0732">Signal</keyword>
<accession>A0AB39VZY9</accession>
<feature type="chain" id="PRO_5044251991" description="Nicotinate-nucleotide adenylyltransferase" evidence="1">
    <location>
        <begin position="20"/>
        <end position="178"/>
    </location>
</feature>